<dbReference type="Proteomes" id="UP001055336">
    <property type="component" value="Chromosome"/>
</dbReference>
<evidence type="ECO:0000313" key="2">
    <source>
        <dbReference type="Proteomes" id="UP001055336"/>
    </source>
</evidence>
<accession>A0ABY3VP67</accession>
<evidence type="ECO:0000313" key="1">
    <source>
        <dbReference type="EMBL" id="UMB71235.1"/>
    </source>
</evidence>
<gene>
    <name evidence="1" type="ORF">MKK62_08265</name>
</gene>
<name>A0ABY3VP67_9MYCO</name>
<organism evidence="1 2">
    <name type="scientific">Mycobacterium paraterrae</name>
    <dbReference type="NCBI Taxonomy" id="577492"/>
    <lineage>
        <taxon>Bacteria</taxon>
        <taxon>Bacillati</taxon>
        <taxon>Actinomycetota</taxon>
        <taxon>Actinomycetes</taxon>
        <taxon>Mycobacteriales</taxon>
        <taxon>Mycobacteriaceae</taxon>
        <taxon>Mycobacterium</taxon>
    </lineage>
</organism>
<dbReference type="EMBL" id="CP092488">
    <property type="protein sequence ID" value="UMB71235.1"/>
    <property type="molecule type" value="Genomic_DNA"/>
</dbReference>
<reference evidence="1" key="1">
    <citation type="submission" date="2022-08" db="EMBL/GenBank/DDBJ databases">
        <title>Whole genome sequencing of non-tuberculosis mycobacteria type-strains.</title>
        <authorList>
            <person name="Igarashi Y."/>
            <person name="Osugi A."/>
            <person name="Mitarai S."/>
        </authorList>
    </citation>
    <scope>NUCLEOTIDE SEQUENCE</scope>
    <source>
        <strain evidence="1">DSM 45127</strain>
    </source>
</reference>
<sequence>MSWIYTETSSQADGYEQRRVPALGAGRLLEHVDCESLSLDERDELIELWAQVAEPSKDITSLEHASA</sequence>
<dbReference type="RefSeq" id="WP_240262987.1">
    <property type="nucleotide sequence ID" value="NZ_CP092488.2"/>
</dbReference>
<keyword evidence="2" id="KW-1185">Reference proteome</keyword>
<protein>
    <submittedName>
        <fullName evidence="1">Uncharacterized protein</fullName>
    </submittedName>
</protein>
<proteinExistence type="predicted"/>